<protein>
    <recommendedName>
        <fullName evidence="4">Putative glutamate--cysteine ligase 2</fullName>
        <ecNumber evidence="4">6.3.2.2</ecNumber>
    </recommendedName>
    <alternativeName>
        <fullName evidence="4">Gamma-glutamylcysteine synthetase 2</fullName>
        <shortName evidence="4">GCS 2</shortName>
        <shortName evidence="4">Gamma-GCS 2</shortName>
    </alternativeName>
</protein>
<comment type="catalytic activity">
    <reaction evidence="4">
        <text>L-cysteine + L-glutamate + ATP = gamma-L-glutamyl-L-cysteine + ADP + phosphate + H(+)</text>
        <dbReference type="Rhea" id="RHEA:13285"/>
        <dbReference type="ChEBI" id="CHEBI:15378"/>
        <dbReference type="ChEBI" id="CHEBI:29985"/>
        <dbReference type="ChEBI" id="CHEBI:30616"/>
        <dbReference type="ChEBI" id="CHEBI:35235"/>
        <dbReference type="ChEBI" id="CHEBI:43474"/>
        <dbReference type="ChEBI" id="CHEBI:58173"/>
        <dbReference type="ChEBI" id="CHEBI:456216"/>
        <dbReference type="EC" id="6.3.2.2"/>
    </reaction>
</comment>
<keyword evidence="6" id="KW-1185">Reference proteome</keyword>
<dbReference type="GO" id="GO:0005524">
    <property type="term" value="F:ATP binding"/>
    <property type="evidence" value="ECO:0007669"/>
    <property type="project" value="UniProtKB-KW"/>
</dbReference>
<evidence type="ECO:0000256" key="4">
    <source>
        <dbReference type="HAMAP-Rule" id="MF_01609"/>
    </source>
</evidence>
<proteinExistence type="inferred from homology"/>
<dbReference type="PANTHER" id="PTHR36510:SF1">
    <property type="entry name" value="GLUTAMATE--CYSTEINE LIGASE 2-RELATED"/>
    <property type="match status" value="1"/>
</dbReference>
<gene>
    <name evidence="5" type="primary">ybdK</name>
    <name evidence="5" type="ORF">Pan161_27380</name>
</gene>
<dbReference type="Pfam" id="PF04107">
    <property type="entry name" value="GCS2"/>
    <property type="match status" value="1"/>
</dbReference>
<dbReference type="InterPro" id="IPR006336">
    <property type="entry name" value="GCS2"/>
</dbReference>
<dbReference type="PANTHER" id="PTHR36510">
    <property type="entry name" value="GLUTAMATE--CYSTEINE LIGASE 2-RELATED"/>
    <property type="match status" value="1"/>
</dbReference>
<evidence type="ECO:0000313" key="6">
    <source>
        <dbReference type="Proteomes" id="UP000316855"/>
    </source>
</evidence>
<dbReference type="Gene3D" id="3.30.590.20">
    <property type="match status" value="1"/>
</dbReference>
<dbReference type="InterPro" id="IPR050141">
    <property type="entry name" value="GCL_type2/YbdK_subfam"/>
</dbReference>
<dbReference type="Proteomes" id="UP000316855">
    <property type="component" value="Chromosome"/>
</dbReference>
<dbReference type="InterPro" id="IPR011793">
    <property type="entry name" value="YbdK"/>
</dbReference>
<dbReference type="InterPro" id="IPR014746">
    <property type="entry name" value="Gln_synth/guanido_kin_cat_dom"/>
</dbReference>
<name>A0A517VDK5_9PLAN</name>
<keyword evidence="2 4" id="KW-0547">Nucleotide-binding</keyword>
<comment type="function">
    <text evidence="4">ATP-dependent carboxylate-amine ligase which exhibits weak glutamate--cysteine ligase activity.</text>
</comment>
<reference evidence="5 6" key="1">
    <citation type="submission" date="2019-02" db="EMBL/GenBank/DDBJ databases">
        <title>Deep-cultivation of Planctomycetes and their phenomic and genomic characterization uncovers novel biology.</title>
        <authorList>
            <person name="Wiegand S."/>
            <person name="Jogler M."/>
            <person name="Boedeker C."/>
            <person name="Pinto D."/>
            <person name="Vollmers J."/>
            <person name="Rivas-Marin E."/>
            <person name="Kohn T."/>
            <person name="Peeters S.H."/>
            <person name="Heuer A."/>
            <person name="Rast P."/>
            <person name="Oberbeckmann S."/>
            <person name="Bunk B."/>
            <person name="Jeske O."/>
            <person name="Meyerdierks A."/>
            <person name="Storesund J.E."/>
            <person name="Kallscheuer N."/>
            <person name="Luecker S."/>
            <person name="Lage O.M."/>
            <person name="Pohl T."/>
            <person name="Merkel B.J."/>
            <person name="Hornburger P."/>
            <person name="Mueller R.-W."/>
            <person name="Bruemmer F."/>
            <person name="Labrenz M."/>
            <person name="Spormann A.M."/>
            <person name="Op den Camp H."/>
            <person name="Overmann J."/>
            <person name="Amann R."/>
            <person name="Jetten M.S.M."/>
            <person name="Mascher T."/>
            <person name="Medema M.H."/>
            <person name="Devos D.P."/>
            <person name="Kaster A.-K."/>
            <person name="Ovreas L."/>
            <person name="Rohde M."/>
            <person name="Galperin M.Y."/>
            <person name="Jogler C."/>
        </authorList>
    </citation>
    <scope>NUCLEOTIDE SEQUENCE [LARGE SCALE GENOMIC DNA]</scope>
    <source>
        <strain evidence="5 6">Pan161</strain>
    </source>
</reference>
<dbReference type="GO" id="GO:0004357">
    <property type="term" value="F:glutamate-cysteine ligase activity"/>
    <property type="evidence" value="ECO:0007669"/>
    <property type="project" value="UniProtKB-EC"/>
</dbReference>
<dbReference type="SUPFAM" id="SSF55931">
    <property type="entry name" value="Glutamine synthetase/guanido kinase"/>
    <property type="match status" value="1"/>
</dbReference>
<dbReference type="OrthoDB" id="9769628at2"/>
<dbReference type="GO" id="GO:0042398">
    <property type="term" value="P:modified amino acid biosynthetic process"/>
    <property type="evidence" value="ECO:0007669"/>
    <property type="project" value="InterPro"/>
</dbReference>
<evidence type="ECO:0000313" key="5">
    <source>
        <dbReference type="EMBL" id="QDT91083.1"/>
    </source>
</evidence>
<keyword evidence="1 4" id="KW-0436">Ligase</keyword>
<evidence type="ECO:0000256" key="2">
    <source>
        <dbReference type="ARBA" id="ARBA00022741"/>
    </source>
</evidence>
<dbReference type="HAMAP" id="MF_01609">
    <property type="entry name" value="Glu_cys_ligase_2"/>
    <property type="match status" value="1"/>
</dbReference>
<dbReference type="EMBL" id="CP036343">
    <property type="protein sequence ID" value="QDT91083.1"/>
    <property type="molecule type" value="Genomic_DNA"/>
</dbReference>
<dbReference type="KEGG" id="gax:Pan161_27380"/>
<dbReference type="NCBIfam" id="TIGR02050">
    <property type="entry name" value="gshA_cyan_rel"/>
    <property type="match status" value="1"/>
</dbReference>
<accession>A0A517VDK5</accession>
<evidence type="ECO:0000256" key="3">
    <source>
        <dbReference type="ARBA" id="ARBA00022840"/>
    </source>
</evidence>
<dbReference type="RefSeq" id="WP_145227671.1">
    <property type="nucleotide sequence ID" value="NZ_CP036343.1"/>
</dbReference>
<sequence length="371" mass="42324">MGTISFARNDYPTLGVELELQLVDTETYALSNSITEVLAGLPEETAKYVKPELMQSYLEINTDVCRTVGDVRQDLTGKLKDVTATADKLGLKLFWAATHPFSSWRDQKITVNDRYYELVDLMQDVARRLVTFGLHIHVGVDSGDKAVMVCDRMLRYLPLLLSLSSNSPFWEGRNTGLHSNRSKIMEGLPTAGLPPTMRNWSEYTWLINHLISTGFINTIREIWWDIRPHHNFGTVEIRVCDMPANLEQVLSLTAFVQCMVKCISDEIDEGAYQLQHHPMMVQQNKWRATRYGIDASLVSSENYKLFSVIDTTKQLVDLVSPMSERLECTDELDRICNLVHKSGAKRQLEIMEATGDRREVVKQMIEENNGF</sequence>
<dbReference type="EC" id="6.3.2.2" evidence="4"/>
<keyword evidence="3 4" id="KW-0067">ATP-binding</keyword>
<organism evidence="5 6">
    <name type="scientific">Gimesia algae</name>
    <dbReference type="NCBI Taxonomy" id="2527971"/>
    <lineage>
        <taxon>Bacteria</taxon>
        <taxon>Pseudomonadati</taxon>
        <taxon>Planctomycetota</taxon>
        <taxon>Planctomycetia</taxon>
        <taxon>Planctomycetales</taxon>
        <taxon>Planctomycetaceae</taxon>
        <taxon>Gimesia</taxon>
    </lineage>
</organism>
<evidence type="ECO:0000256" key="1">
    <source>
        <dbReference type="ARBA" id="ARBA00022598"/>
    </source>
</evidence>
<comment type="similarity">
    <text evidence="4">Belongs to the glutamate--cysteine ligase type 2 family. YbdK subfamily.</text>
</comment>
<dbReference type="AlphaFoldDB" id="A0A517VDK5"/>